<evidence type="ECO:0000256" key="3">
    <source>
        <dbReference type="ARBA" id="ARBA00023163"/>
    </source>
</evidence>
<evidence type="ECO:0000256" key="1">
    <source>
        <dbReference type="ARBA" id="ARBA00023015"/>
    </source>
</evidence>
<evidence type="ECO:0000313" key="4">
    <source>
        <dbReference type="EMBL" id="SMG47774.1"/>
    </source>
</evidence>
<reference evidence="4 5" key="1">
    <citation type="submission" date="2017-04" db="EMBL/GenBank/DDBJ databases">
        <authorList>
            <person name="Afonso C.L."/>
            <person name="Miller P.J."/>
            <person name="Scott M.A."/>
            <person name="Spackman E."/>
            <person name="Goraichik I."/>
            <person name="Dimitrov K.M."/>
            <person name="Suarez D.L."/>
            <person name="Swayne D.E."/>
        </authorList>
    </citation>
    <scope>NUCLEOTIDE SEQUENCE [LARGE SCALE GENOMIC DNA]</scope>
    <source>
        <strain evidence="4 5">DSM 22418</strain>
    </source>
</reference>
<keyword evidence="3" id="KW-0804">Transcription</keyword>
<dbReference type="EMBL" id="FXAU01000007">
    <property type="protein sequence ID" value="SMG47774.1"/>
    <property type="molecule type" value="Genomic_DNA"/>
</dbReference>
<gene>
    <name evidence="4" type="ORF">SAMN05660862_3491</name>
</gene>
<dbReference type="PROSITE" id="PS01124">
    <property type="entry name" value="HTH_ARAC_FAMILY_2"/>
    <property type="match status" value="1"/>
</dbReference>
<dbReference type="STRING" id="561061.SAMN05660862_3491"/>
<evidence type="ECO:0000256" key="2">
    <source>
        <dbReference type="ARBA" id="ARBA00023125"/>
    </source>
</evidence>
<dbReference type="PANTHER" id="PTHR43280:SF2">
    <property type="entry name" value="HTH-TYPE TRANSCRIPTIONAL REGULATOR EXSA"/>
    <property type="match status" value="1"/>
</dbReference>
<sequence length="325" mass="37697">MKINLNGKKASYSEEVLRSFEFFAFFFVVIQFVHLVSLVFGFTFPFSFLYGPILYAMAMTLQKGKYFSIKIFALHLVPFLFFQSWYTLSSLLPGPLFYQWCFPVALISSFGYSILVFVKMKNRFRRVNDDQILLVKQLAGLGIGISSFVSFIYWQQLASMEFDTKPMVAVTFAMLFCILLLVHFIYQQRKIRRDMGAQENIRDTSTGFAAEQKARFTTIIGRVMDHDQLYLNPNLTLGELSKETTISKSDLSEFINICENSTYYEWLAKYRIQYALNLLESTVDQLKMEAVATESGFNSKTVFYRYFKQYVGVSPSEYRSKLVNG</sequence>
<dbReference type="PRINTS" id="PR00032">
    <property type="entry name" value="HTHARAC"/>
</dbReference>
<keyword evidence="5" id="KW-1185">Reference proteome</keyword>
<dbReference type="Pfam" id="PF12833">
    <property type="entry name" value="HTH_18"/>
    <property type="match status" value="1"/>
</dbReference>
<dbReference type="InterPro" id="IPR009057">
    <property type="entry name" value="Homeodomain-like_sf"/>
</dbReference>
<keyword evidence="2 4" id="KW-0238">DNA-binding</keyword>
<dbReference type="SMART" id="SM00342">
    <property type="entry name" value="HTH_ARAC"/>
    <property type="match status" value="1"/>
</dbReference>
<dbReference type="RefSeq" id="WP_085474171.1">
    <property type="nucleotide sequence ID" value="NZ_CP038029.1"/>
</dbReference>
<accession>A0A1X7L2S0</accession>
<proteinExistence type="predicted"/>
<name>A0A1X7L2S0_9SPHI</name>
<dbReference type="InterPro" id="IPR018062">
    <property type="entry name" value="HTH_AraC-typ_CS"/>
</dbReference>
<dbReference type="InterPro" id="IPR020449">
    <property type="entry name" value="Tscrpt_reg_AraC-type_HTH"/>
</dbReference>
<dbReference type="InterPro" id="IPR018060">
    <property type="entry name" value="HTH_AraC"/>
</dbReference>
<dbReference type="PROSITE" id="PS00041">
    <property type="entry name" value="HTH_ARAC_FAMILY_1"/>
    <property type="match status" value="1"/>
</dbReference>
<dbReference type="Proteomes" id="UP000192980">
    <property type="component" value="Unassembled WGS sequence"/>
</dbReference>
<dbReference type="GO" id="GO:0003700">
    <property type="term" value="F:DNA-binding transcription factor activity"/>
    <property type="evidence" value="ECO:0007669"/>
    <property type="project" value="InterPro"/>
</dbReference>
<dbReference type="OrthoDB" id="9779074at2"/>
<dbReference type="AlphaFoldDB" id="A0A1X7L2S0"/>
<dbReference type="PANTHER" id="PTHR43280">
    <property type="entry name" value="ARAC-FAMILY TRANSCRIPTIONAL REGULATOR"/>
    <property type="match status" value="1"/>
</dbReference>
<dbReference type="SUPFAM" id="SSF46689">
    <property type="entry name" value="Homeodomain-like"/>
    <property type="match status" value="1"/>
</dbReference>
<evidence type="ECO:0000313" key="5">
    <source>
        <dbReference type="Proteomes" id="UP000192980"/>
    </source>
</evidence>
<protein>
    <submittedName>
        <fullName evidence="4">AraC-type DNA-binding protein</fullName>
    </submittedName>
</protein>
<dbReference type="GO" id="GO:0043565">
    <property type="term" value="F:sequence-specific DNA binding"/>
    <property type="evidence" value="ECO:0007669"/>
    <property type="project" value="InterPro"/>
</dbReference>
<organism evidence="4 5">
    <name type="scientific">Sphingobacterium psychroaquaticum</name>
    <dbReference type="NCBI Taxonomy" id="561061"/>
    <lineage>
        <taxon>Bacteria</taxon>
        <taxon>Pseudomonadati</taxon>
        <taxon>Bacteroidota</taxon>
        <taxon>Sphingobacteriia</taxon>
        <taxon>Sphingobacteriales</taxon>
        <taxon>Sphingobacteriaceae</taxon>
        <taxon>Sphingobacterium</taxon>
    </lineage>
</organism>
<keyword evidence="1" id="KW-0805">Transcription regulation</keyword>
<dbReference type="Gene3D" id="1.10.10.60">
    <property type="entry name" value="Homeodomain-like"/>
    <property type="match status" value="1"/>
</dbReference>